<dbReference type="SUPFAM" id="SSF109604">
    <property type="entry name" value="HD-domain/PDEase-like"/>
    <property type="match status" value="1"/>
</dbReference>
<name>A2SIS7_METPP</name>
<evidence type="ECO:0000259" key="1">
    <source>
        <dbReference type="PROSITE" id="PS51832"/>
    </source>
</evidence>
<dbReference type="InterPro" id="IPR003607">
    <property type="entry name" value="HD/PDEase_dom"/>
</dbReference>
<dbReference type="AlphaFoldDB" id="A2SIS7"/>
<dbReference type="InterPro" id="IPR021812">
    <property type="entry name" value="DUF3391"/>
</dbReference>
<keyword evidence="2" id="KW-0378">Hydrolase</keyword>
<dbReference type="InterPro" id="IPR052020">
    <property type="entry name" value="Cyclic_di-GMP/3'3'-cGAMP_PDE"/>
</dbReference>
<evidence type="ECO:0000313" key="3">
    <source>
        <dbReference type="Proteomes" id="UP000000366"/>
    </source>
</evidence>
<dbReference type="eggNOG" id="COG2206">
    <property type="taxonomic scope" value="Bacteria"/>
</dbReference>
<dbReference type="KEGG" id="mpt:Mpe_A2511"/>
<feature type="domain" description="HD-GYP" evidence="1">
    <location>
        <begin position="161"/>
        <end position="359"/>
    </location>
</feature>
<dbReference type="Pfam" id="PF11871">
    <property type="entry name" value="DUF3391"/>
    <property type="match status" value="1"/>
</dbReference>
<accession>A2SIS7</accession>
<dbReference type="HOGENOM" id="CLU_000445_92_1_4"/>
<gene>
    <name evidence="2" type="ordered locus">Mpe_A2511</name>
</gene>
<keyword evidence="3" id="KW-1185">Reference proteome</keyword>
<dbReference type="EMBL" id="CP000555">
    <property type="protein sequence ID" value="ABM95466.1"/>
    <property type="molecule type" value="Genomic_DNA"/>
</dbReference>
<dbReference type="GO" id="GO:0008081">
    <property type="term" value="F:phosphoric diester hydrolase activity"/>
    <property type="evidence" value="ECO:0007669"/>
    <property type="project" value="UniProtKB-ARBA"/>
</dbReference>
<dbReference type="CDD" id="cd00077">
    <property type="entry name" value="HDc"/>
    <property type="match status" value="1"/>
</dbReference>
<organism evidence="2 3">
    <name type="scientific">Methylibium petroleiphilum (strain ATCC BAA-1232 / LMG 22953 / PM1)</name>
    <dbReference type="NCBI Taxonomy" id="420662"/>
    <lineage>
        <taxon>Bacteria</taxon>
        <taxon>Pseudomonadati</taxon>
        <taxon>Pseudomonadota</taxon>
        <taxon>Betaproteobacteria</taxon>
        <taxon>Burkholderiales</taxon>
        <taxon>Sphaerotilaceae</taxon>
        <taxon>Methylibium</taxon>
    </lineage>
</organism>
<dbReference type="RefSeq" id="WP_011830099.1">
    <property type="nucleotide sequence ID" value="NC_008825.1"/>
</dbReference>
<dbReference type="InterPro" id="IPR037522">
    <property type="entry name" value="HD_GYP_dom"/>
</dbReference>
<dbReference type="PANTHER" id="PTHR45228:SF4">
    <property type="entry name" value="LIPOPROTEIN"/>
    <property type="match status" value="1"/>
</dbReference>
<evidence type="ECO:0000313" key="2">
    <source>
        <dbReference type="EMBL" id="ABM95466.1"/>
    </source>
</evidence>
<reference evidence="2 3" key="1">
    <citation type="journal article" date="2007" name="J. Bacteriol.">
        <title>Whole-genome analysis of the methyl tert-butyl ether-degrading beta-proteobacterium Methylibium petroleiphilum PM1.</title>
        <authorList>
            <person name="Kane S.R."/>
            <person name="Chakicherla A.Y."/>
            <person name="Chain P.S.G."/>
            <person name="Schmidt R."/>
            <person name="Shin M.W."/>
            <person name="Legler T.C."/>
            <person name="Scow K.M."/>
            <person name="Larimer F.W."/>
            <person name="Lucas S.M."/>
            <person name="Richardson P.M."/>
            <person name="Hristova K.R."/>
        </authorList>
    </citation>
    <scope>NUCLEOTIDE SEQUENCE [LARGE SCALE GENOMIC DNA]</scope>
    <source>
        <strain evidence="3">ATCC BAA-1232 / LMG 22953 / PM1</strain>
    </source>
</reference>
<dbReference type="Gene3D" id="1.10.3210.10">
    <property type="entry name" value="Hypothetical protein af1432"/>
    <property type="match status" value="1"/>
</dbReference>
<dbReference type="PANTHER" id="PTHR45228">
    <property type="entry name" value="CYCLIC DI-GMP PHOSPHODIESTERASE TM_0186-RELATED"/>
    <property type="match status" value="1"/>
</dbReference>
<dbReference type="Pfam" id="PF13487">
    <property type="entry name" value="HD_5"/>
    <property type="match status" value="1"/>
</dbReference>
<dbReference type="STRING" id="420662.Mpe_A2511"/>
<dbReference type="Proteomes" id="UP000000366">
    <property type="component" value="Chromosome"/>
</dbReference>
<protein>
    <submittedName>
        <fullName evidence="2">Conserved hypothetical HD-GYP hydrolase domain containing protein</fullName>
    </submittedName>
</protein>
<dbReference type="PROSITE" id="PS51832">
    <property type="entry name" value="HD_GYP"/>
    <property type="match status" value="1"/>
</dbReference>
<proteinExistence type="predicted"/>
<sequence length="446" mass="48640">MHDSPTIDVRKLRIGLHVHLDLGWMEHPFPLNNFRISTEQQLETLRGLGLDRVRISPQRSDSTTLQSLVGEGVLSAEVAGVEAPAAAAADADAAPVVPVETPEAAERRLRREALLAEQACAAQAERHYSEAGRVLRRSFELASSQPQAAREQTEAQVNGFLDKVLGAQEMAIRLLNEGAGDRGSMHAINVTVISLLLGKQMELGKAEMFDLGTGAMLHDIGKTELPDRVRWLDPLSPSVSSHERQFYQEHVSHGVTLGRKMALSPGALLVLAQHHEYADGTGFPLKLGADRMSAAAKIVALVNRYDNLCNPATPAQALTPHEALALMYGQMKAKFDSAVFGAFVKMMGVYPPGSVVQLTDDRYGMVVSVNSARPLKPCVLVHEPKQPRNEAVPLNLETTPTLGIRRSLKPQHLPRATLDYLSPRPRVCYFFERARETGALDGRGSA</sequence>
<dbReference type="SMART" id="SM00471">
    <property type="entry name" value="HDc"/>
    <property type="match status" value="1"/>
</dbReference>